<evidence type="ECO:0000256" key="8">
    <source>
        <dbReference type="SAM" id="Phobius"/>
    </source>
</evidence>
<feature type="transmembrane region" description="Helical" evidence="8">
    <location>
        <begin position="281"/>
        <end position="303"/>
    </location>
</feature>
<name>A0A1I0CK65_9BACI</name>
<evidence type="ECO:0000256" key="4">
    <source>
        <dbReference type="ARBA" id="ARBA00022475"/>
    </source>
</evidence>
<evidence type="ECO:0000256" key="7">
    <source>
        <dbReference type="ARBA" id="ARBA00023136"/>
    </source>
</evidence>
<protein>
    <submittedName>
        <fullName evidence="9">Putative efflux protein, MATE family</fullName>
    </submittedName>
</protein>
<dbReference type="RefSeq" id="WP_093132885.1">
    <property type="nucleotide sequence ID" value="NZ_FOHJ01000003.1"/>
</dbReference>
<evidence type="ECO:0000313" key="10">
    <source>
        <dbReference type="Proteomes" id="UP000199095"/>
    </source>
</evidence>
<comment type="subcellular location">
    <subcellularLocation>
        <location evidence="1">Cell membrane</location>
        <topology evidence="1">Multi-pass membrane protein</topology>
    </subcellularLocation>
</comment>
<evidence type="ECO:0000256" key="6">
    <source>
        <dbReference type="ARBA" id="ARBA00022989"/>
    </source>
</evidence>
<keyword evidence="5 8" id="KW-0812">Transmembrane</keyword>
<evidence type="ECO:0000313" key="9">
    <source>
        <dbReference type="EMBL" id="SET20049.1"/>
    </source>
</evidence>
<reference evidence="10" key="1">
    <citation type="submission" date="2016-10" db="EMBL/GenBank/DDBJ databases">
        <authorList>
            <person name="Varghese N."/>
            <person name="Submissions S."/>
        </authorList>
    </citation>
    <scope>NUCLEOTIDE SEQUENCE [LARGE SCALE GENOMIC DNA]</scope>
    <source>
        <strain evidence="10">CGMCC 1.3566</strain>
    </source>
</reference>
<feature type="transmembrane region" description="Helical" evidence="8">
    <location>
        <begin position="412"/>
        <end position="432"/>
    </location>
</feature>
<feature type="transmembrane region" description="Helical" evidence="8">
    <location>
        <begin position="235"/>
        <end position="261"/>
    </location>
</feature>
<organism evidence="9 10">
    <name type="scientific">Salinibacillus kushneri</name>
    <dbReference type="NCBI Taxonomy" id="237682"/>
    <lineage>
        <taxon>Bacteria</taxon>
        <taxon>Bacillati</taxon>
        <taxon>Bacillota</taxon>
        <taxon>Bacilli</taxon>
        <taxon>Bacillales</taxon>
        <taxon>Bacillaceae</taxon>
        <taxon>Salinibacillus</taxon>
    </lineage>
</organism>
<dbReference type="AlphaFoldDB" id="A0A1I0CK65"/>
<keyword evidence="3" id="KW-0813">Transport</keyword>
<feature type="transmembrane region" description="Helical" evidence="8">
    <location>
        <begin position="136"/>
        <end position="157"/>
    </location>
</feature>
<accession>A0A1I0CK65</accession>
<keyword evidence="6 8" id="KW-1133">Transmembrane helix</keyword>
<feature type="transmembrane region" description="Helical" evidence="8">
    <location>
        <begin position="194"/>
        <end position="215"/>
    </location>
</feature>
<keyword evidence="10" id="KW-1185">Reference proteome</keyword>
<dbReference type="GO" id="GO:0005886">
    <property type="term" value="C:plasma membrane"/>
    <property type="evidence" value="ECO:0007669"/>
    <property type="project" value="UniProtKB-SubCell"/>
</dbReference>
<dbReference type="GO" id="GO:0015297">
    <property type="term" value="F:antiporter activity"/>
    <property type="evidence" value="ECO:0007669"/>
    <property type="project" value="InterPro"/>
</dbReference>
<dbReference type="GO" id="GO:0042910">
    <property type="term" value="F:xenobiotic transmembrane transporter activity"/>
    <property type="evidence" value="ECO:0007669"/>
    <property type="project" value="InterPro"/>
</dbReference>
<dbReference type="STRING" id="237682.SAMN05421676_103200"/>
<keyword evidence="7 8" id="KW-0472">Membrane</keyword>
<dbReference type="Pfam" id="PF01554">
    <property type="entry name" value="MatE"/>
    <property type="match status" value="2"/>
</dbReference>
<dbReference type="Proteomes" id="UP000199095">
    <property type="component" value="Unassembled WGS sequence"/>
</dbReference>
<feature type="transmembrane region" description="Helical" evidence="8">
    <location>
        <begin position="169"/>
        <end position="188"/>
    </location>
</feature>
<dbReference type="EMBL" id="FOHJ01000003">
    <property type="protein sequence ID" value="SET20049.1"/>
    <property type="molecule type" value="Genomic_DNA"/>
</dbReference>
<feature type="transmembrane region" description="Helical" evidence="8">
    <location>
        <begin position="12"/>
        <end position="29"/>
    </location>
</feature>
<feature type="transmembrane region" description="Helical" evidence="8">
    <location>
        <begin position="383"/>
        <end position="400"/>
    </location>
</feature>
<dbReference type="InterPro" id="IPR052031">
    <property type="entry name" value="Membrane_Transporter-Flippase"/>
</dbReference>
<dbReference type="InterPro" id="IPR048279">
    <property type="entry name" value="MdtK-like"/>
</dbReference>
<dbReference type="CDD" id="cd13138">
    <property type="entry name" value="MATE_yoeA_like"/>
    <property type="match status" value="1"/>
</dbReference>
<dbReference type="InterPro" id="IPR002528">
    <property type="entry name" value="MATE_fam"/>
</dbReference>
<comment type="similarity">
    <text evidence="2">Belongs to the multi antimicrobial extrusion (MATE) (TC 2.A.66.1) family.</text>
</comment>
<dbReference type="PANTHER" id="PTHR43549">
    <property type="entry name" value="MULTIDRUG RESISTANCE PROTEIN YPNP-RELATED"/>
    <property type="match status" value="1"/>
</dbReference>
<gene>
    <name evidence="9" type="ORF">SAMN05421676_103200</name>
</gene>
<dbReference type="OrthoDB" id="9776324at2"/>
<dbReference type="PANTHER" id="PTHR43549:SF3">
    <property type="entry name" value="MULTIDRUG RESISTANCE PROTEIN YPNP-RELATED"/>
    <property type="match status" value="1"/>
</dbReference>
<evidence type="ECO:0000256" key="5">
    <source>
        <dbReference type="ARBA" id="ARBA00022692"/>
    </source>
</evidence>
<evidence type="ECO:0000256" key="3">
    <source>
        <dbReference type="ARBA" id="ARBA00022448"/>
    </source>
</evidence>
<dbReference type="PIRSF" id="PIRSF006603">
    <property type="entry name" value="DinF"/>
    <property type="match status" value="1"/>
</dbReference>
<evidence type="ECO:0000256" key="1">
    <source>
        <dbReference type="ARBA" id="ARBA00004651"/>
    </source>
</evidence>
<feature type="transmembrane region" description="Helical" evidence="8">
    <location>
        <begin position="49"/>
        <end position="72"/>
    </location>
</feature>
<feature type="transmembrane region" description="Helical" evidence="8">
    <location>
        <begin position="93"/>
        <end position="116"/>
    </location>
</feature>
<dbReference type="NCBIfam" id="TIGR00797">
    <property type="entry name" value="matE"/>
    <property type="match status" value="1"/>
</dbReference>
<keyword evidence="4" id="KW-1003">Cell membrane</keyword>
<evidence type="ECO:0000256" key="2">
    <source>
        <dbReference type="ARBA" id="ARBA00010199"/>
    </source>
</evidence>
<feature type="transmembrane region" description="Helical" evidence="8">
    <location>
        <begin position="315"/>
        <end position="335"/>
    </location>
</feature>
<sequence>MRNQQDFTQGSILKQLLFFSTPIIFTNLLQTSYQFIDSLWVGNLMGADALGAVAVASTIIFTILSFIIGINNATLTVLSQQKGRDNEEGVKRYLNAFVVVLTVMSLFLGFIGFVFAEWILTLMGTPDGMMSEAKTYLQITSLGFLFLLGYNFIGTALRALGDSRTPLRFVLMAVILNTVLDPFFISVFDLGVSGAAFATVCSQGFALLYGLYFVLRRKLIPFTVPSVPKKQEVLLILHLGIPSGLQMSVISAGVAAIMSVVTSFGEGVVAGFSAAQRLDSVLMLPAQALGTAVNSMAGQNIGVNKWKRVNQIAKYGFIYNLAFMLIIAFLLVWMAEFGIRLFIQEEEAVQFGSDYLKIVAFFYPFLGINFILNGIVRASGAMYQVLVLNIISFWVLRYPLTNLFSSLFGHHGIALGMGVSFVFSSLFAFLYFRFGGWRKKELFKENKNNA</sequence>
<feature type="transmembrane region" description="Helical" evidence="8">
    <location>
        <begin position="355"/>
        <end position="376"/>
    </location>
</feature>
<proteinExistence type="inferred from homology"/>